<dbReference type="EMBL" id="JAUPFM010000021">
    <property type="protein sequence ID" value="KAK2817360.1"/>
    <property type="molecule type" value="Genomic_DNA"/>
</dbReference>
<dbReference type="Proteomes" id="UP001187415">
    <property type="component" value="Unassembled WGS sequence"/>
</dbReference>
<proteinExistence type="predicted"/>
<evidence type="ECO:0000256" key="1">
    <source>
        <dbReference type="SAM" id="MobiDB-lite"/>
    </source>
</evidence>
<evidence type="ECO:0000313" key="2">
    <source>
        <dbReference type="EMBL" id="KAK2817360.1"/>
    </source>
</evidence>
<feature type="compositionally biased region" description="Basic and acidic residues" evidence="1">
    <location>
        <begin position="83"/>
        <end position="94"/>
    </location>
</feature>
<comment type="caution">
    <text evidence="2">The sequence shown here is derived from an EMBL/GenBank/DDBJ whole genome shotgun (WGS) entry which is preliminary data.</text>
</comment>
<evidence type="ECO:0000313" key="3">
    <source>
        <dbReference type="Proteomes" id="UP001187415"/>
    </source>
</evidence>
<reference evidence="2" key="1">
    <citation type="submission" date="2023-07" db="EMBL/GenBank/DDBJ databases">
        <title>Chromosome-level Genome Assembly of Striped Snakehead (Channa striata).</title>
        <authorList>
            <person name="Liu H."/>
        </authorList>
    </citation>
    <scope>NUCLEOTIDE SEQUENCE</scope>
    <source>
        <strain evidence="2">Gz</strain>
        <tissue evidence="2">Muscle</tissue>
    </source>
</reference>
<accession>A0AA88IML2</accession>
<organism evidence="2 3">
    <name type="scientific">Channa striata</name>
    <name type="common">Snakehead murrel</name>
    <name type="synonym">Ophicephalus striatus</name>
    <dbReference type="NCBI Taxonomy" id="64152"/>
    <lineage>
        <taxon>Eukaryota</taxon>
        <taxon>Metazoa</taxon>
        <taxon>Chordata</taxon>
        <taxon>Craniata</taxon>
        <taxon>Vertebrata</taxon>
        <taxon>Euteleostomi</taxon>
        <taxon>Actinopterygii</taxon>
        <taxon>Neopterygii</taxon>
        <taxon>Teleostei</taxon>
        <taxon>Neoteleostei</taxon>
        <taxon>Acanthomorphata</taxon>
        <taxon>Anabantaria</taxon>
        <taxon>Anabantiformes</taxon>
        <taxon>Channoidei</taxon>
        <taxon>Channidae</taxon>
        <taxon>Channa</taxon>
    </lineage>
</organism>
<sequence length="165" mass="18675">MGGSSLKRIFFWQKKKKNSPLNRAWKHLRRALPNKKHKKKKKSILPLDKVNLNNLRKKQHSQKRSSLTTDKKELLKRLSLGNRRKESIQAEPKDGGGLGKIGVQIKKKFSQESAEVVPPSVSLEETEEEKEETSGKTARRVSKKKLSDVIKSLCPGGSKAGRQLN</sequence>
<keyword evidence="3" id="KW-1185">Reference proteome</keyword>
<dbReference type="AlphaFoldDB" id="A0AA88IML2"/>
<feature type="compositionally biased region" description="Low complexity" evidence="1">
    <location>
        <begin position="111"/>
        <end position="123"/>
    </location>
</feature>
<feature type="region of interest" description="Disordered" evidence="1">
    <location>
        <begin position="56"/>
        <end position="165"/>
    </location>
</feature>
<protein>
    <submittedName>
        <fullName evidence="2">Uncharacterized protein</fullName>
    </submittedName>
</protein>
<gene>
    <name evidence="2" type="ORF">Q5P01_025551</name>
</gene>
<name>A0AA88IML2_CHASR</name>